<dbReference type="PANTHER" id="PTHR10811">
    <property type="entry name" value="FRINGE-RELATED"/>
    <property type="match status" value="1"/>
</dbReference>
<dbReference type="Gene3D" id="3.90.550.50">
    <property type="match status" value="1"/>
</dbReference>
<dbReference type="Pfam" id="PF04646">
    <property type="entry name" value="DUF604"/>
    <property type="match status" value="1"/>
</dbReference>
<organism evidence="1 2">
    <name type="scientific">Catenaria anguillulae PL171</name>
    <dbReference type="NCBI Taxonomy" id="765915"/>
    <lineage>
        <taxon>Eukaryota</taxon>
        <taxon>Fungi</taxon>
        <taxon>Fungi incertae sedis</taxon>
        <taxon>Blastocladiomycota</taxon>
        <taxon>Blastocladiomycetes</taxon>
        <taxon>Blastocladiales</taxon>
        <taxon>Catenariaceae</taxon>
        <taxon>Catenaria</taxon>
    </lineage>
</organism>
<evidence type="ECO:0000313" key="2">
    <source>
        <dbReference type="Proteomes" id="UP000193411"/>
    </source>
</evidence>
<dbReference type="OrthoDB" id="421979at2759"/>
<gene>
    <name evidence="1" type="ORF">BCR44DRAFT_275129</name>
</gene>
<comment type="caution">
    <text evidence="1">The sequence shown here is derived from an EMBL/GenBank/DDBJ whole genome shotgun (WGS) entry which is preliminary data.</text>
</comment>
<name>A0A1Y2HEM2_9FUNG</name>
<reference evidence="1 2" key="1">
    <citation type="submission" date="2016-07" db="EMBL/GenBank/DDBJ databases">
        <title>Pervasive Adenine N6-methylation of Active Genes in Fungi.</title>
        <authorList>
            <consortium name="DOE Joint Genome Institute"/>
            <person name="Mondo S.J."/>
            <person name="Dannebaum R.O."/>
            <person name="Kuo R.C."/>
            <person name="Labutti K."/>
            <person name="Haridas S."/>
            <person name="Kuo A."/>
            <person name="Salamov A."/>
            <person name="Ahrendt S.R."/>
            <person name="Lipzen A."/>
            <person name="Sullivan W."/>
            <person name="Andreopoulos W.B."/>
            <person name="Clum A."/>
            <person name="Lindquist E."/>
            <person name="Daum C."/>
            <person name="Ramamoorthy G.K."/>
            <person name="Gryganskyi A."/>
            <person name="Culley D."/>
            <person name="Magnuson J.K."/>
            <person name="James T.Y."/>
            <person name="O'Malley M.A."/>
            <person name="Stajich J.E."/>
            <person name="Spatafora J.W."/>
            <person name="Visel A."/>
            <person name="Grigoriev I.V."/>
        </authorList>
    </citation>
    <scope>NUCLEOTIDE SEQUENCE [LARGE SCALE GENOMIC DNA]</scope>
    <source>
        <strain evidence="1 2">PL171</strain>
    </source>
</reference>
<evidence type="ECO:0000313" key="1">
    <source>
        <dbReference type="EMBL" id="ORZ32999.1"/>
    </source>
</evidence>
<sequence length="368" mass="41252">MLSHMYSTAPSSVHWFMVGDDDTTWFPHVLHPLLASLDLDPTRDSAYLGDTSESNRQSNIFGHTMAFGGGGMAISRALAARVYAKLDWCLSELDDFYGDGLMRSCIERVTQTDGLGPAVHLTRVPVFNQVDLLEWGHKGREYFSARFSRAAPVTLHHTDHAPPLISGIANRAVGTYKMWHLTRRMPIELMFRRFMVHLPKLPVVNMIMGHDAVGRAANEATSATQKQQQQHEAMQTVVITYGFHVRVYQGLQRPLDVDHNVDFDSDIPTTPDFVGIDWLLERETLGGAAVEQHPDDESKWPKRNLEYADYWLAEVDEVRGRMVYVDERSGKRLAVQVLCPKSDSGGDENDVVVESAVSVSGMYSLCST</sequence>
<dbReference type="InterPro" id="IPR006740">
    <property type="entry name" value="DUF604"/>
</dbReference>
<dbReference type="EMBL" id="MCFL01000040">
    <property type="protein sequence ID" value="ORZ32999.1"/>
    <property type="molecule type" value="Genomic_DNA"/>
</dbReference>
<keyword evidence="2" id="KW-1185">Reference proteome</keyword>
<proteinExistence type="predicted"/>
<dbReference type="Proteomes" id="UP000193411">
    <property type="component" value="Unassembled WGS sequence"/>
</dbReference>
<protein>
    <submittedName>
        <fullName evidence="1">Uncharacterized protein</fullName>
    </submittedName>
</protein>
<accession>A0A1Y2HEM2</accession>
<dbReference type="AlphaFoldDB" id="A0A1Y2HEM2"/>
<dbReference type="STRING" id="765915.A0A1Y2HEM2"/>